<accession>A0A8D8A804</accession>
<reference evidence="2" key="1">
    <citation type="submission" date="2021-05" db="EMBL/GenBank/DDBJ databases">
        <authorList>
            <person name="Alioto T."/>
            <person name="Alioto T."/>
            <person name="Gomez Garrido J."/>
        </authorList>
    </citation>
    <scope>NUCLEOTIDE SEQUENCE</scope>
</reference>
<organism evidence="2">
    <name type="scientific">Culex pipiens</name>
    <name type="common">House mosquito</name>
    <dbReference type="NCBI Taxonomy" id="7175"/>
    <lineage>
        <taxon>Eukaryota</taxon>
        <taxon>Metazoa</taxon>
        <taxon>Ecdysozoa</taxon>
        <taxon>Arthropoda</taxon>
        <taxon>Hexapoda</taxon>
        <taxon>Insecta</taxon>
        <taxon>Pterygota</taxon>
        <taxon>Neoptera</taxon>
        <taxon>Endopterygota</taxon>
        <taxon>Diptera</taxon>
        <taxon>Nematocera</taxon>
        <taxon>Culicoidea</taxon>
        <taxon>Culicidae</taxon>
        <taxon>Culicinae</taxon>
        <taxon>Culicini</taxon>
        <taxon>Culex</taxon>
        <taxon>Culex</taxon>
    </lineage>
</organism>
<name>A0A8D8A804_CULPI</name>
<protein>
    <submittedName>
        <fullName evidence="2">(northern house mosquito) hypothetical protein</fullName>
    </submittedName>
</protein>
<dbReference type="AlphaFoldDB" id="A0A8D8A804"/>
<keyword evidence="1" id="KW-0812">Transmembrane</keyword>
<keyword evidence="1" id="KW-0472">Membrane</keyword>
<feature type="transmembrane region" description="Helical" evidence="1">
    <location>
        <begin position="60"/>
        <end position="77"/>
    </location>
</feature>
<sequence>MDYKFSKPDLTSSQVDPIILNKGSKKVNRIPVQATTLGYRLLPRLFRSQFLKFAHAPPPFVPLNFSSVYFFSLFFSLCRAHTSLSIFVLHLCLCCVCACVFVLEGSCPQMSSPAKNDTRI</sequence>
<keyword evidence="1" id="KW-1133">Transmembrane helix</keyword>
<feature type="transmembrane region" description="Helical" evidence="1">
    <location>
        <begin position="84"/>
        <end position="103"/>
    </location>
</feature>
<proteinExistence type="predicted"/>
<evidence type="ECO:0000313" key="2">
    <source>
        <dbReference type="EMBL" id="CAG6450994.1"/>
    </source>
</evidence>
<evidence type="ECO:0000256" key="1">
    <source>
        <dbReference type="SAM" id="Phobius"/>
    </source>
</evidence>
<dbReference type="EMBL" id="HBUE01017400">
    <property type="protein sequence ID" value="CAG6450994.1"/>
    <property type="molecule type" value="Transcribed_RNA"/>
</dbReference>